<dbReference type="Pfam" id="PF03109">
    <property type="entry name" value="ABC1"/>
    <property type="match status" value="1"/>
</dbReference>
<organism evidence="4 5">
    <name type="scientific">Rhodoblastus acidophilus</name>
    <name type="common">Rhodopseudomonas acidophila</name>
    <dbReference type="NCBI Taxonomy" id="1074"/>
    <lineage>
        <taxon>Bacteria</taxon>
        <taxon>Pseudomonadati</taxon>
        <taxon>Pseudomonadota</taxon>
        <taxon>Alphaproteobacteria</taxon>
        <taxon>Hyphomicrobiales</taxon>
        <taxon>Rhodoblastaceae</taxon>
        <taxon>Rhodoblastus</taxon>
    </lineage>
</organism>
<dbReference type="InterPro" id="IPR004147">
    <property type="entry name" value="ABC1_dom"/>
</dbReference>
<evidence type="ECO:0000256" key="2">
    <source>
        <dbReference type="SAM" id="Phobius"/>
    </source>
</evidence>
<dbReference type="Proteomes" id="UP000439113">
    <property type="component" value="Unassembled WGS sequence"/>
</dbReference>
<dbReference type="EMBL" id="WNKS01000001">
    <property type="protein sequence ID" value="MTV29819.1"/>
    <property type="molecule type" value="Genomic_DNA"/>
</dbReference>
<dbReference type="InterPro" id="IPR011009">
    <property type="entry name" value="Kinase-like_dom_sf"/>
</dbReference>
<keyword evidence="4" id="KW-0830">Ubiquinone</keyword>
<evidence type="ECO:0000313" key="5">
    <source>
        <dbReference type="Proteomes" id="UP000439113"/>
    </source>
</evidence>
<gene>
    <name evidence="4" type="ORF">GJ654_02285</name>
</gene>
<sequence>MLLDVLGAAQDLGRVQNLTSLLIRYGFGDLARRLGLGRALENAGRLLHWSEAEELARLEPPQRIRRLLEDMGPSFVKLGQILATRIDLLPKDYIDELAKLQDQAPPIAFDALKIQLEEDLGAPVEDLFAEFDPTPIGAASISQVHLARLKTGARVVLKIRRPGVKKVVDSDLRLLKRLAEIAESRIEELRRYRPVEIAAQFSRSMRRELDLAAECRSAERVAESFADDPDIIVPKVYWRWTSERLNVQQFIDGIPGRDLASVEACGLDRKLLARRGGAAVLKMVFEDGFFHADPHQGNVFFLPENRVAFIDFGMVGRLSEARRRELVDLLQGFVERNPDRVVDILMQWTKHDVLDEEALSIDVDALIDSVHSVPLKSVNLPQLINDLVDLLREHNLALPADLTLLTKAFVSLEGMGRQLDPDFDVMATAEPFLRNLVLARYSPKVLARRGRQGLGDMIEVMSGLPADLRKLVKQAQTSNLKLRLDVEKLDEVGDKIERGAARLALALVTAALILGSSIAMTASGGRLPVDVSYFAMFGFVFAVLGGVWVILSIWRGR</sequence>
<keyword evidence="2" id="KW-0472">Membrane</keyword>
<evidence type="ECO:0000259" key="3">
    <source>
        <dbReference type="Pfam" id="PF03109"/>
    </source>
</evidence>
<evidence type="ECO:0000313" key="4">
    <source>
        <dbReference type="EMBL" id="MTV29819.1"/>
    </source>
</evidence>
<reference evidence="4 5" key="1">
    <citation type="submission" date="2019-11" db="EMBL/GenBank/DDBJ databases">
        <title>Whole-genome sequence of a Rhodoblastus acidophilus DSM 142.</title>
        <authorList>
            <person name="Kyndt J.A."/>
            <person name="Meyer T.E."/>
        </authorList>
    </citation>
    <scope>NUCLEOTIDE SEQUENCE [LARGE SCALE GENOMIC DNA]</scope>
    <source>
        <strain evidence="4 5">DSM 142</strain>
    </source>
</reference>
<dbReference type="AlphaFoldDB" id="A0A6N8DHM9"/>
<protein>
    <submittedName>
        <fullName evidence="4">Ubiquinone biosynthesis protein UbiB</fullName>
    </submittedName>
</protein>
<keyword evidence="2" id="KW-0812">Transmembrane</keyword>
<dbReference type="RefSeq" id="WP_155444463.1">
    <property type="nucleotide sequence ID" value="NZ_JAOQNR010000001.1"/>
</dbReference>
<proteinExistence type="inferred from homology"/>
<feature type="domain" description="ABC1 atypical kinase-like" evidence="3">
    <location>
        <begin position="99"/>
        <end position="343"/>
    </location>
</feature>
<feature type="transmembrane region" description="Helical" evidence="2">
    <location>
        <begin position="534"/>
        <end position="554"/>
    </location>
</feature>
<dbReference type="InterPro" id="IPR050154">
    <property type="entry name" value="UbiB_kinase"/>
</dbReference>
<name>A0A6N8DHM9_RHOAC</name>
<evidence type="ECO:0000256" key="1">
    <source>
        <dbReference type="ARBA" id="ARBA00009670"/>
    </source>
</evidence>
<feature type="transmembrane region" description="Helical" evidence="2">
    <location>
        <begin position="503"/>
        <end position="522"/>
    </location>
</feature>
<dbReference type="OrthoDB" id="9795390at2"/>
<comment type="similarity">
    <text evidence="1">Belongs to the protein kinase superfamily. ADCK protein kinase family.</text>
</comment>
<accession>A0A6N8DHM9</accession>
<dbReference type="CDD" id="cd05121">
    <property type="entry name" value="ABC1_ADCK3-like"/>
    <property type="match status" value="1"/>
</dbReference>
<comment type="caution">
    <text evidence="4">The sequence shown here is derived from an EMBL/GenBank/DDBJ whole genome shotgun (WGS) entry which is preliminary data.</text>
</comment>
<dbReference type="PANTHER" id="PTHR10566">
    <property type="entry name" value="CHAPERONE-ACTIVITY OF BC1 COMPLEX CABC1 -RELATED"/>
    <property type="match status" value="1"/>
</dbReference>
<dbReference type="SUPFAM" id="SSF56112">
    <property type="entry name" value="Protein kinase-like (PK-like)"/>
    <property type="match status" value="1"/>
</dbReference>
<keyword evidence="2" id="KW-1133">Transmembrane helix</keyword>
<dbReference type="PANTHER" id="PTHR10566:SF113">
    <property type="entry name" value="PROTEIN ACTIVITY OF BC1 COMPLEX KINASE 7, CHLOROPLASTIC"/>
    <property type="match status" value="1"/>
</dbReference>